<dbReference type="OrthoDB" id="8981262at2759"/>
<sequence length="212" mass="23554">MPSGWLLEARVAVTQPTPSRHTISTLTAGSTRHATTASSSTPLHDTGKGKSSREWNKSNRVRSWRRAASSRPSYACCHRDPDPDKQKRWTRGVPMAGRAAHAGRALSTLLYTSACDKRQITREHPKAIPLISFQFYTTGELTDIEEQISVNKGLERSANALPQWAQPNGFSPVCERMWPCSSHGRLNALLHTSHLCLRSWVSRCMAMAGMET</sequence>
<comment type="caution">
    <text evidence="2">The sequence shown here is derived from an EMBL/GenBank/DDBJ whole genome shotgun (WGS) entry which is preliminary data.</text>
</comment>
<dbReference type="AlphaFoldDB" id="A0A4Z2HD62"/>
<keyword evidence="3" id="KW-1185">Reference proteome</keyword>
<gene>
    <name evidence="2" type="ORF">EYF80_026019</name>
</gene>
<evidence type="ECO:0000313" key="3">
    <source>
        <dbReference type="Proteomes" id="UP000314294"/>
    </source>
</evidence>
<accession>A0A4Z2HD62</accession>
<protein>
    <submittedName>
        <fullName evidence="2">Uncharacterized protein</fullName>
    </submittedName>
</protein>
<feature type="compositionally biased region" description="Low complexity" evidence="1">
    <location>
        <begin position="27"/>
        <end position="41"/>
    </location>
</feature>
<feature type="compositionally biased region" description="Polar residues" evidence="1">
    <location>
        <begin position="15"/>
        <end position="26"/>
    </location>
</feature>
<dbReference type="EMBL" id="SRLO01000266">
    <property type="protein sequence ID" value="TNN63817.1"/>
    <property type="molecule type" value="Genomic_DNA"/>
</dbReference>
<dbReference type="Proteomes" id="UP000314294">
    <property type="component" value="Unassembled WGS sequence"/>
</dbReference>
<name>A0A4Z2HD62_9TELE</name>
<feature type="region of interest" description="Disordered" evidence="1">
    <location>
        <begin position="15"/>
        <end position="67"/>
    </location>
</feature>
<organism evidence="2 3">
    <name type="scientific">Liparis tanakae</name>
    <name type="common">Tanaka's snailfish</name>
    <dbReference type="NCBI Taxonomy" id="230148"/>
    <lineage>
        <taxon>Eukaryota</taxon>
        <taxon>Metazoa</taxon>
        <taxon>Chordata</taxon>
        <taxon>Craniata</taxon>
        <taxon>Vertebrata</taxon>
        <taxon>Euteleostomi</taxon>
        <taxon>Actinopterygii</taxon>
        <taxon>Neopterygii</taxon>
        <taxon>Teleostei</taxon>
        <taxon>Neoteleostei</taxon>
        <taxon>Acanthomorphata</taxon>
        <taxon>Eupercaria</taxon>
        <taxon>Perciformes</taxon>
        <taxon>Cottioidei</taxon>
        <taxon>Cottales</taxon>
        <taxon>Liparidae</taxon>
        <taxon>Liparis</taxon>
    </lineage>
</organism>
<proteinExistence type="predicted"/>
<reference evidence="2 3" key="1">
    <citation type="submission" date="2019-03" db="EMBL/GenBank/DDBJ databases">
        <title>First draft genome of Liparis tanakae, snailfish: a comprehensive survey of snailfish specific genes.</title>
        <authorList>
            <person name="Kim W."/>
            <person name="Song I."/>
            <person name="Jeong J.-H."/>
            <person name="Kim D."/>
            <person name="Kim S."/>
            <person name="Ryu S."/>
            <person name="Song J.Y."/>
            <person name="Lee S.K."/>
        </authorList>
    </citation>
    <scope>NUCLEOTIDE SEQUENCE [LARGE SCALE GENOMIC DNA]</scope>
    <source>
        <tissue evidence="2">Muscle</tissue>
    </source>
</reference>
<evidence type="ECO:0000256" key="1">
    <source>
        <dbReference type="SAM" id="MobiDB-lite"/>
    </source>
</evidence>
<feature type="compositionally biased region" description="Basic and acidic residues" evidence="1">
    <location>
        <begin position="45"/>
        <end position="57"/>
    </location>
</feature>
<evidence type="ECO:0000313" key="2">
    <source>
        <dbReference type="EMBL" id="TNN63817.1"/>
    </source>
</evidence>